<evidence type="ECO:0000313" key="2">
    <source>
        <dbReference type="Proteomes" id="UP000683360"/>
    </source>
</evidence>
<proteinExistence type="predicted"/>
<protein>
    <submittedName>
        <fullName evidence="1">Uncharacterized protein</fullName>
    </submittedName>
</protein>
<dbReference type="AlphaFoldDB" id="A0A8S3UKW9"/>
<accession>A0A8S3UKW9</accession>
<dbReference type="Proteomes" id="UP000683360">
    <property type="component" value="Unassembled WGS sequence"/>
</dbReference>
<dbReference type="SUPFAM" id="SSF56672">
    <property type="entry name" value="DNA/RNA polymerases"/>
    <property type="match status" value="1"/>
</dbReference>
<reference evidence="1" key="1">
    <citation type="submission" date="2021-03" db="EMBL/GenBank/DDBJ databases">
        <authorList>
            <person name="Bekaert M."/>
        </authorList>
    </citation>
    <scope>NUCLEOTIDE SEQUENCE</scope>
</reference>
<dbReference type="EMBL" id="CAJPWZ010002728">
    <property type="protein sequence ID" value="CAG2244133.1"/>
    <property type="molecule type" value="Genomic_DNA"/>
</dbReference>
<comment type="caution">
    <text evidence="1">The sequence shown here is derived from an EMBL/GenBank/DDBJ whole genome shotgun (WGS) entry which is preliminary data.</text>
</comment>
<dbReference type="InterPro" id="IPR043502">
    <property type="entry name" value="DNA/RNA_pol_sf"/>
</dbReference>
<dbReference type="OrthoDB" id="6133491at2759"/>
<dbReference type="Gene3D" id="3.10.10.10">
    <property type="entry name" value="HIV Type 1 Reverse Transcriptase, subunit A, domain 1"/>
    <property type="match status" value="1"/>
</dbReference>
<organism evidence="1 2">
    <name type="scientific">Mytilus edulis</name>
    <name type="common">Blue mussel</name>
    <dbReference type="NCBI Taxonomy" id="6550"/>
    <lineage>
        <taxon>Eukaryota</taxon>
        <taxon>Metazoa</taxon>
        <taxon>Spiralia</taxon>
        <taxon>Lophotrochozoa</taxon>
        <taxon>Mollusca</taxon>
        <taxon>Bivalvia</taxon>
        <taxon>Autobranchia</taxon>
        <taxon>Pteriomorphia</taxon>
        <taxon>Mytilida</taxon>
        <taxon>Mytiloidea</taxon>
        <taxon>Mytilidae</taxon>
        <taxon>Mytilinae</taxon>
        <taxon>Mytilus</taxon>
    </lineage>
</organism>
<evidence type="ECO:0000313" key="1">
    <source>
        <dbReference type="EMBL" id="CAG2244133.1"/>
    </source>
</evidence>
<sequence>MVIMVFFYSNSPFLSRGPPPPSHLVGTELGTSATTVVCMDIGQKTVKGETQQLPEEQQTERSPDILKVQNVDNFDSFYDYESDLIENGYKIPLIKEPESVLLRNNKSALEHKDFVEKAVQELIDASLIKDVSNRPHVVNPLTVSINSSGKGRLILDLRHVNNVVYRKIKLKTGKLPVSF</sequence>
<name>A0A8S3UKW9_MYTED</name>
<keyword evidence="2" id="KW-1185">Reference proteome</keyword>
<gene>
    <name evidence="1" type="ORF">MEDL_56210</name>
</gene>